<reference evidence="6" key="1">
    <citation type="submission" date="2021-06" db="EMBL/GenBank/DDBJ databases">
        <authorList>
            <consortium name="Wellcome Sanger Institute Data Sharing"/>
        </authorList>
    </citation>
    <scope>NUCLEOTIDE SEQUENCE [LARGE SCALE GENOMIC DNA]</scope>
</reference>
<dbReference type="GO" id="GO:0042981">
    <property type="term" value="P:regulation of apoptotic process"/>
    <property type="evidence" value="ECO:0007669"/>
    <property type="project" value="InterPro"/>
</dbReference>
<evidence type="ECO:0000313" key="6">
    <source>
        <dbReference type="Ensembl" id="ENSECRP00000010945.1"/>
    </source>
</evidence>
<dbReference type="Ensembl" id="ENSECRT00000011122.1">
    <property type="protein sequence ID" value="ENSECRP00000010945.1"/>
    <property type="gene ID" value="ENSECRG00000007275.1"/>
</dbReference>
<dbReference type="SMART" id="SM00115">
    <property type="entry name" value="CASc"/>
    <property type="match status" value="1"/>
</dbReference>
<dbReference type="InterPro" id="IPR029030">
    <property type="entry name" value="Caspase-like_dom_sf"/>
</dbReference>
<dbReference type="SUPFAM" id="SSF52129">
    <property type="entry name" value="Caspase-like"/>
    <property type="match status" value="1"/>
</dbReference>
<dbReference type="FunFam" id="1.10.533.10:FF:000016">
    <property type="entry name" value="CASP8 and FADD-like apoptosis regulator"/>
    <property type="match status" value="1"/>
</dbReference>
<protein>
    <submittedName>
        <fullName evidence="6">CASP8 and FADD like apoptosis regulator</fullName>
    </submittedName>
</protein>
<evidence type="ECO:0000259" key="4">
    <source>
        <dbReference type="PROSITE" id="PS50168"/>
    </source>
</evidence>
<dbReference type="GO" id="GO:0005737">
    <property type="term" value="C:cytoplasm"/>
    <property type="evidence" value="ECO:0007669"/>
    <property type="project" value="UniProtKB-ARBA"/>
</dbReference>
<organism evidence="6 7">
    <name type="scientific">Erpetoichthys calabaricus</name>
    <name type="common">Rope fish</name>
    <name type="synonym">Calamoichthys calabaricus</name>
    <dbReference type="NCBI Taxonomy" id="27687"/>
    <lineage>
        <taxon>Eukaryota</taxon>
        <taxon>Metazoa</taxon>
        <taxon>Chordata</taxon>
        <taxon>Craniata</taxon>
        <taxon>Vertebrata</taxon>
        <taxon>Euteleostomi</taxon>
        <taxon>Actinopterygii</taxon>
        <taxon>Polypteriformes</taxon>
        <taxon>Polypteridae</taxon>
        <taxon>Erpetoichthys</taxon>
    </lineage>
</organism>
<dbReference type="InterPro" id="IPR001875">
    <property type="entry name" value="DED_dom"/>
</dbReference>
<dbReference type="GO" id="GO:0006508">
    <property type="term" value="P:proteolysis"/>
    <property type="evidence" value="ECO:0007669"/>
    <property type="project" value="InterPro"/>
</dbReference>
<dbReference type="InterPro" id="IPR011029">
    <property type="entry name" value="DEATH-like_dom_sf"/>
</dbReference>
<evidence type="ECO:0000256" key="2">
    <source>
        <dbReference type="ARBA" id="ARBA00022703"/>
    </source>
</evidence>
<name>A0A8C4S3Z1_ERPCA</name>
<dbReference type="GO" id="GO:0004197">
    <property type="term" value="F:cysteine-type endopeptidase activity"/>
    <property type="evidence" value="ECO:0007669"/>
    <property type="project" value="InterPro"/>
</dbReference>
<reference evidence="6" key="2">
    <citation type="submission" date="2025-08" db="UniProtKB">
        <authorList>
            <consortium name="Ensembl"/>
        </authorList>
    </citation>
    <scope>IDENTIFICATION</scope>
</reference>
<comment type="similarity">
    <text evidence="1">Belongs to the peptidase C14A family.</text>
</comment>
<dbReference type="InterPro" id="IPR001309">
    <property type="entry name" value="Pept_C14_p20"/>
</dbReference>
<dbReference type="GeneTree" id="ENSGT00530000064199"/>
<evidence type="ECO:0000259" key="5">
    <source>
        <dbReference type="PROSITE" id="PS50208"/>
    </source>
</evidence>
<keyword evidence="2" id="KW-0053">Apoptosis</keyword>
<dbReference type="InterPro" id="IPR015917">
    <property type="entry name" value="Pept_C14A"/>
</dbReference>
<dbReference type="SMART" id="SM00031">
    <property type="entry name" value="DED"/>
    <property type="match status" value="2"/>
</dbReference>
<dbReference type="InterPro" id="IPR011600">
    <property type="entry name" value="Pept_C14_caspase"/>
</dbReference>
<dbReference type="CDD" id="cd08340">
    <property type="entry name" value="DED_c-FLIP_r2"/>
    <property type="match status" value="1"/>
</dbReference>
<proteinExistence type="inferred from homology"/>
<dbReference type="PANTHER" id="PTHR48169">
    <property type="entry name" value="DED DOMAIN-CONTAINING PROTEIN"/>
    <property type="match status" value="1"/>
</dbReference>
<feature type="domain" description="DED" evidence="4">
    <location>
        <begin position="5"/>
        <end position="78"/>
    </location>
</feature>
<dbReference type="GO" id="GO:0006915">
    <property type="term" value="P:apoptotic process"/>
    <property type="evidence" value="ECO:0007669"/>
    <property type="project" value="UniProtKB-KW"/>
</dbReference>
<gene>
    <name evidence="6" type="primary">CFLAR</name>
</gene>
<dbReference type="Pfam" id="PF01335">
    <property type="entry name" value="DED"/>
    <property type="match status" value="1"/>
</dbReference>
<evidence type="ECO:0000313" key="7">
    <source>
        <dbReference type="Proteomes" id="UP000694620"/>
    </source>
</evidence>
<keyword evidence="3" id="KW-0677">Repeat</keyword>
<evidence type="ECO:0000256" key="1">
    <source>
        <dbReference type="ARBA" id="ARBA00010134"/>
    </source>
</evidence>
<dbReference type="Gene3D" id="1.10.533.10">
    <property type="entry name" value="Death Domain, Fas"/>
    <property type="match status" value="2"/>
</dbReference>
<feature type="domain" description="DED" evidence="4">
    <location>
        <begin position="97"/>
        <end position="175"/>
    </location>
</feature>
<dbReference type="Proteomes" id="UP000694620">
    <property type="component" value="Chromosome 8"/>
</dbReference>
<evidence type="ECO:0000256" key="3">
    <source>
        <dbReference type="ARBA" id="ARBA00022737"/>
    </source>
</evidence>
<sequence length="475" mass="53184">MTDGPSVSVISQIADELTSEEKKALLYMCADLNLQAPAQDVKEVLKMVTNRSDLAGQAVLLELIYRIKRFDLLKRLLRSTKTEVEGFLGSKQSAVSMYRVLMADISEELDRGDLQSLIFLLTDSLPRGRLSQIKSFLDLVIELEKCGKVSAEQLELIEGSLQKIHRMDLAKKVLKYKQNEQIHRAGGAVSYPNQKSHYIPQAHGAGSDPRSPVGAGCTPFATWDNENIKMSVEESGFPHSQNPGIYKLLRRPLGVCLIIDSIGIDGDILRHTFEKLHFRVVLHKWLSLQDTYLALTETARMQEHKEADAFACCIISRGFSSGMLATNNEGPGLHFEDVRRLFSAKQCPFLMAKPKLFFIQNYAVRQPGGYFTLVTGDLEVDGYSHNAEVEPILTEADLCWSYSRCDACTLEIPGHHSEFLCTLSTALISGQKRQADLLDVLTEVKSATNEKNCHNLKDVCYMTLQHSLVKKFVLQ</sequence>
<dbReference type="PANTHER" id="PTHR48169:SF3">
    <property type="entry name" value="CASP8 AND FADD LIKE APOPTOSIS REGULATOR"/>
    <property type="match status" value="1"/>
</dbReference>
<reference evidence="6" key="3">
    <citation type="submission" date="2025-09" db="UniProtKB">
        <authorList>
            <consortium name="Ensembl"/>
        </authorList>
    </citation>
    <scope>IDENTIFICATION</scope>
</reference>
<dbReference type="AlphaFoldDB" id="A0A8C4S3Z1"/>
<keyword evidence="7" id="KW-1185">Reference proteome</keyword>
<dbReference type="Pfam" id="PF00656">
    <property type="entry name" value="Peptidase_C14"/>
    <property type="match status" value="1"/>
</dbReference>
<dbReference type="Gene3D" id="3.40.50.1460">
    <property type="match status" value="1"/>
</dbReference>
<dbReference type="PROSITE" id="PS50168">
    <property type="entry name" value="DED"/>
    <property type="match status" value="2"/>
</dbReference>
<feature type="domain" description="Caspase family p20" evidence="5">
    <location>
        <begin position="264"/>
        <end position="360"/>
    </location>
</feature>
<dbReference type="PROSITE" id="PS50208">
    <property type="entry name" value="CASPASE_P20"/>
    <property type="match status" value="1"/>
</dbReference>
<dbReference type="SUPFAM" id="SSF47986">
    <property type="entry name" value="DEATH domain"/>
    <property type="match status" value="2"/>
</dbReference>
<accession>A0A8C4S3Z1</accession>